<evidence type="ECO:0000313" key="4">
    <source>
        <dbReference type="Proteomes" id="UP001596406"/>
    </source>
</evidence>
<dbReference type="AlphaFoldDB" id="A0ABD5UD73"/>
<accession>A0ABD5UD73</accession>
<feature type="region of interest" description="Disordered" evidence="1">
    <location>
        <begin position="1"/>
        <end position="24"/>
    </location>
</feature>
<reference evidence="3 4" key="1">
    <citation type="journal article" date="2019" name="Int. J. Syst. Evol. Microbiol.">
        <title>The Global Catalogue of Microorganisms (GCM) 10K type strain sequencing project: providing services to taxonomists for standard genome sequencing and annotation.</title>
        <authorList>
            <consortium name="The Broad Institute Genomics Platform"/>
            <consortium name="The Broad Institute Genome Sequencing Center for Infectious Disease"/>
            <person name="Wu L."/>
            <person name="Ma J."/>
        </authorList>
    </citation>
    <scope>NUCLEOTIDE SEQUENCE [LARGE SCALE GENOMIC DNA]</scope>
    <source>
        <strain evidence="3 4">PSRA2</strain>
    </source>
</reference>
<keyword evidence="2" id="KW-1133">Transmembrane helix</keyword>
<name>A0ABD5UD73_9EURY</name>
<protein>
    <submittedName>
        <fullName evidence="3">Uncharacterized protein</fullName>
    </submittedName>
</protein>
<sequence length="96" mass="9738">MANASASTDPDAPDGVSRPTADQTTGGLFSGIALRVAGAIALMVAVGLFIELLMEFGVLNDTAMNNVLVGIAFSFALLTAVVAVLAVVVTLVKRAF</sequence>
<proteinExistence type="predicted"/>
<feature type="transmembrane region" description="Helical" evidence="2">
    <location>
        <begin position="28"/>
        <end position="50"/>
    </location>
</feature>
<dbReference type="RefSeq" id="WP_304448360.1">
    <property type="nucleotide sequence ID" value="NZ_JARRAH010000001.1"/>
</dbReference>
<evidence type="ECO:0000313" key="3">
    <source>
        <dbReference type="EMBL" id="MFC6836679.1"/>
    </source>
</evidence>
<dbReference type="EMBL" id="JBHSXM010000001">
    <property type="protein sequence ID" value="MFC6836679.1"/>
    <property type="molecule type" value="Genomic_DNA"/>
</dbReference>
<gene>
    <name evidence="3" type="ORF">ACFQHK_09155</name>
</gene>
<keyword evidence="2" id="KW-0812">Transmembrane</keyword>
<comment type="caution">
    <text evidence="3">The sequence shown here is derived from an EMBL/GenBank/DDBJ whole genome shotgun (WGS) entry which is preliminary data.</text>
</comment>
<dbReference type="Proteomes" id="UP001596406">
    <property type="component" value="Unassembled WGS sequence"/>
</dbReference>
<evidence type="ECO:0000256" key="1">
    <source>
        <dbReference type="SAM" id="MobiDB-lite"/>
    </source>
</evidence>
<keyword evidence="4" id="KW-1185">Reference proteome</keyword>
<organism evidence="3 4">
    <name type="scientific">Halomarina ordinaria</name>
    <dbReference type="NCBI Taxonomy" id="3033939"/>
    <lineage>
        <taxon>Archaea</taxon>
        <taxon>Methanobacteriati</taxon>
        <taxon>Methanobacteriota</taxon>
        <taxon>Stenosarchaea group</taxon>
        <taxon>Halobacteria</taxon>
        <taxon>Halobacteriales</taxon>
        <taxon>Natronomonadaceae</taxon>
        <taxon>Halomarina</taxon>
    </lineage>
</organism>
<keyword evidence="2" id="KW-0472">Membrane</keyword>
<evidence type="ECO:0000256" key="2">
    <source>
        <dbReference type="SAM" id="Phobius"/>
    </source>
</evidence>
<feature type="transmembrane region" description="Helical" evidence="2">
    <location>
        <begin position="70"/>
        <end position="92"/>
    </location>
</feature>